<sequence length="181" mass="20138">MSKEQMDSIMLDVETMGTGPNAALIQIGAMAFDSQEGLVDLDVFEIDVDLDSAIRAGGRVTASTIGWWAEQGGVQLLSMEPVLIGEALETFAEWLGRFPKVQRVWAQGPSFDIAILEGYYERLGTPIPWAYNAARDTRTVYDLARERGWDKPEGTEPIHRGLEDCRLQVICLMSALRFLRG</sequence>
<reference evidence="2 3" key="1">
    <citation type="submission" date="2016-10" db="EMBL/GenBank/DDBJ databases">
        <title>Properties of three new Bordetella phage species from family Siphoviridae.</title>
        <authorList>
            <person name="Knezevic P."/>
            <person name="Petrovic Fabijan A."/>
            <person name="Doffkay Z."/>
            <person name="Rakhely G."/>
        </authorList>
    </citation>
    <scope>NUCLEOTIDE SEQUENCE [LARGE SCALE GENOMIC DNA]</scope>
</reference>
<dbReference type="Pfam" id="PF16473">
    <property type="entry name" value="Rv2179c-like"/>
    <property type="match status" value="1"/>
</dbReference>
<organism evidence="2 3">
    <name type="scientific">Bordetella phage CN2</name>
    <dbReference type="NCBI Taxonomy" id="1916124"/>
    <lineage>
        <taxon>Viruses</taxon>
        <taxon>Duplodnaviria</taxon>
        <taxon>Heunggongvirae</taxon>
        <taxon>Uroviricota</taxon>
        <taxon>Caudoviricetes</taxon>
        <taxon>Mesyanzhinovviridae</taxon>
        <taxon>Rabinowitzvirinae</taxon>
        <taxon>Vojvodinavirus</taxon>
        <taxon>Vojvodinavirus CN2</taxon>
        <taxon>Bordetella virus CN2</taxon>
    </lineage>
</organism>
<dbReference type="Gene3D" id="3.30.420.10">
    <property type="entry name" value="Ribonuclease H-like superfamily/Ribonuclease H"/>
    <property type="match status" value="1"/>
</dbReference>
<keyword evidence="2" id="KW-0540">Nuclease</keyword>
<dbReference type="InterPro" id="IPR036397">
    <property type="entry name" value="RNaseH_sf"/>
</dbReference>
<name>A0A2D0W9C0_9CAUD</name>
<keyword evidence="2" id="KW-0378">Hydrolase</keyword>
<dbReference type="EMBL" id="KY000219">
    <property type="protein sequence ID" value="APL99255.1"/>
    <property type="molecule type" value="Genomic_DNA"/>
</dbReference>
<protein>
    <submittedName>
        <fullName evidence="2">Exonuclease</fullName>
    </submittedName>
</protein>
<keyword evidence="2" id="KW-0269">Exonuclease</keyword>
<evidence type="ECO:0000313" key="3">
    <source>
        <dbReference type="Proteomes" id="UP000240180"/>
    </source>
</evidence>
<dbReference type="InterPro" id="IPR012337">
    <property type="entry name" value="RNaseH-like_sf"/>
</dbReference>
<dbReference type="SUPFAM" id="SSF53098">
    <property type="entry name" value="Ribonuclease H-like"/>
    <property type="match status" value="1"/>
</dbReference>
<dbReference type="InterPro" id="IPR033390">
    <property type="entry name" value="Rv2179c-like"/>
</dbReference>
<dbReference type="KEGG" id="vg:54984220"/>
<accession>A0A2D0W9C0</accession>
<evidence type="ECO:0000313" key="2">
    <source>
        <dbReference type="EMBL" id="APL99255.1"/>
    </source>
</evidence>
<keyword evidence="3" id="KW-1185">Reference proteome</keyword>
<dbReference type="RefSeq" id="YP_009793970.1">
    <property type="nucleotide sequence ID" value="NC_047877.1"/>
</dbReference>
<dbReference type="GeneID" id="54984220"/>
<evidence type="ECO:0000259" key="1">
    <source>
        <dbReference type="Pfam" id="PF16473"/>
    </source>
</evidence>
<dbReference type="GO" id="GO:0004527">
    <property type="term" value="F:exonuclease activity"/>
    <property type="evidence" value="ECO:0007669"/>
    <property type="project" value="UniProtKB-KW"/>
</dbReference>
<feature type="domain" description="3'-5' exoribonuclease Rv2179c-like" evidence="1">
    <location>
        <begin position="8"/>
        <end position="171"/>
    </location>
</feature>
<dbReference type="GO" id="GO:0003676">
    <property type="term" value="F:nucleic acid binding"/>
    <property type="evidence" value="ECO:0007669"/>
    <property type="project" value="InterPro"/>
</dbReference>
<proteinExistence type="predicted"/>
<dbReference type="Proteomes" id="UP000240180">
    <property type="component" value="Segment"/>
</dbReference>